<dbReference type="PRINTS" id="PR00039">
    <property type="entry name" value="HTHLYSR"/>
</dbReference>
<dbReference type="Pfam" id="PF03466">
    <property type="entry name" value="LysR_substrate"/>
    <property type="match status" value="1"/>
</dbReference>
<dbReference type="AlphaFoldDB" id="A0A852X934"/>
<dbReference type="InterPro" id="IPR036388">
    <property type="entry name" value="WH-like_DNA-bd_sf"/>
</dbReference>
<evidence type="ECO:0000259" key="5">
    <source>
        <dbReference type="PROSITE" id="PS50931"/>
    </source>
</evidence>
<dbReference type="PANTHER" id="PTHR30419">
    <property type="entry name" value="HTH-TYPE TRANSCRIPTIONAL REGULATOR YBHD"/>
    <property type="match status" value="1"/>
</dbReference>
<dbReference type="FunFam" id="1.10.10.10:FF:000001">
    <property type="entry name" value="LysR family transcriptional regulator"/>
    <property type="match status" value="1"/>
</dbReference>
<dbReference type="PROSITE" id="PS50931">
    <property type="entry name" value="HTH_LYSR"/>
    <property type="match status" value="1"/>
</dbReference>
<dbReference type="CDD" id="cd05466">
    <property type="entry name" value="PBP2_LTTR_substrate"/>
    <property type="match status" value="1"/>
</dbReference>
<keyword evidence="4" id="KW-0804">Transcription</keyword>
<protein>
    <submittedName>
        <fullName evidence="6">DNA-binding transcriptional LysR family regulator</fullName>
    </submittedName>
</protein>
<proteinExistence type="inferred from homology"/>
<dbReference type="GO" id="GO:0005829">
    <property type="term" value="C:cytosol"/>
    <property type="evidence" value="ECO:0007669"/>
    <property type="project" value="TreeGrafter"/>
</dbReference>
<organism evidence="6 7">
    <name type="scientific">Agromyces hippuratus</name>
    <dbReference type="NCBI Taxonomy" id="286438"/>
    <lineage>
        <taxon>Bacteria</taxon>
        <taxon>Bacillati</taxon>
        <taxon>Actinomycetota</taxon>
        <taxon>Actinomycetes</taxon>
        <taxon>Micrococcales</taxon>
        <taxon>Microbacteriaceae</taxon>
        <taxon>Agromyces</taxon>
    </lineage>
</organism>
<dbReference type="GO" id="GO:0003700">
    <property type="term" value="F:DNA-binding transcription factor activity"/>
    <property type="evidence" value="ECO:0007669"/>
    <property type="project" value="InterPro"/>
</dbReference>
<dbReference type="GO" id="GO:0003677">
    <property type="term" value="F:DNA binding"/>
    <property type="evidence" value="ECO:0007669"/>
    <property type="project" value="UniProtKB-KW"/>
</dbReference>
<evidence type="ECO:0000313" key="6">
    <source>
        <dbReference type="EMBL" id="NYG22441.1"/>
    </source>
</evidence>
<sequence length="298" mass="31563">MLNAHTLPDLRLLAHFLAVVEAGSVTRAAETLRLTQPALSRQMQQLERNLDTRLFDRTTTGVRLSSAGLTLLPLVRALVDRAEGVQRAVEQVATDAPLTFRVACPEATVRGVIAPFVADTAAPITGTEIDLAVRVYEHVVSRSADMAVNTLPPPLGLESELVDSAPVDVYVTPGHPLAALDSVDASDLVGESIIVLAPGSGLRRVIDHALWPVRNRLTIVAEPSSSDLAMALASTGAGVCLDVGSGPQFGLVGHPFTSEGSRVKMPIFAAWEADHFAADQLRALASALTAWSSARARY</sequence>
<keyword evidence="7" id="KW-1185">Reference proteome</keyword>
<evidence type="ECO:0000256" key="3">
    <source>
        <dbReference type="ARBA" id="ARBA00023125"/>
    </source>
</evidence>
<dbReference type="InterPro" id="IPR036390">
    <property type="entry name" value="WH_DNA-bd_sf"/>
</dbReference>
<dbReference type="Gene3D" id="1.10.10.10">
    <property type="entry name" value="Winged helix-like DNA-binding domain superfamily/Winged helix DNA-binding domain"/>
    <property type="match status" value="1"/>
</dbReference>
<dbReference type="InterPro" id="IPR000847">
    <property type="entry name" value="LysR_HTH_N"/>
</dbReference>
<evidence type="ECO:0000256" key="4">
    <source>
        <dbReference type="ARBA" id="ARBA00023163"/>
    </source>
</evidence>
<gene>
    <name evidence="6" type="ORF">BJY17_003188</name>
</gene>
<evidence type="ECO:0000256" key="1">
    <source>
        <dbReference type="ARBA" id="ARBA00009437"/>
    </source>
</evidence>
<keyword evidence="3 6" id="KW-0238">DNA-binding</keyword>
<accession>A0A852X934</accession>
<evidence type="ECO:0000313" key="7">
    <source>
        <dbReference type="Proteomes" id="UP000549066"/>
    </source>
</evidence>
<comment type="caution">
    <text evidence="6">The sequence shown here is derived from an EMBL/GenBank/DDBJ whole genome shotgun (WGS) entry which is preliminary data.</text>
</comment>
<dbReference type="Gene3D" id="3.40.190.290">
    <property type="match status" value="1"/>
</dbReference>
<feature type="domain" description="HTH lysR-type" evidence="5">
    <location>
        <begin position="8"/>
        <end position="65"/>
    </location>
</feature>
<comment type="similarity">
    <text evidence="1">Belongs to the LysR transcriptional regulatory family.</text>
</comment>
<dbReference type="RefSeq" id="WP_179552250.1">
    <property type="nucleotide sequence ID" value="NZ_JACCFI010000001.1"/>
</dbReference>
<dbReference type="SUPFAM" id="SSF53850">
    <property type="entry name" value="Periplasmic binding protein-like II"/>
    <property type="match status" value="1"/>
</dbReference>
<keyword evidence="2" id="KW-0805">Transcription regulation</keyword>
<dbReference type="EMBL" id="JACCFI010000001">
    <property type="protein sequence ID" value="NYG22441.1"/>
    <property type="molecule type" value="Genomic_DNA"/>
</dbReference>
<evidence type="ECO:0000256" key="2">
    <source>
        <dbReference type="ARBA" id="ARBA00023015"/>
    </source>
</evidence>
<dbReference type="InterPro" id="IPR050950">
    <property type="entry name" value="HTH-type_LysR_regulators"/>
</dbReference>
<dbReference type="InterPro" id="IPR005119">
    <property type="entry name" value="LysR_subst-bd"/>
</dbReference>
<dbReference type="Pfam" id="PF00126">
    <property type="entry name" value="HTH_1"/>
    <property type="match status" value="1"/>
</dbReference>
<dbReference type="Proteomes" id="UP000549066">
    <property type="component" value="Unassembled WGS sequence"/>
</dbReference>
<name>A0A852X934_9MICO</name>
<dbReference type="SUPFAM" id="SSF46785">
    <property type="entry name" value="Winged helix' DNA-binding domain"/>
    <property type="match status" value="1"/>
</dbReference>
<reference evidence="6 7" key="1">
    <citation type="submission" date="2020-07" db="EMBL/GenBank/DDBJ databases">
        <title>Sequencing the genomes of 1000 actinobacteria strains.</title>
        <authorList>
            <person name="Klenk H.-P."/>
        </authorList>
    </citation>
    <scope>NUCLEOTIDE SEQUENCE [LARGE SCALE GENOMIC DNA]</scope>
    <source>
        <strain evidence="6 7">DSM 8598</strain>
    </source>
</reference>
<dbReference type="PANTHER" id="PTHR30419:SF8">
    <property type="entry name" value="NITROGEN ASSIMILATION TRANSCRIPTIONAL ACTIVATOR-RELATED"/>
    <property type="match status" value="1"/>
</dbReference>